<dbReference type="RefSeq" id="WP_036588225.1">
    <property type="nucleotide sequence ID" value="NZ_CP076607.1"/>
</dbReference>
<dbReference type="STRING" id="1333845.SAMN04487895_101612"/>
<dbReference type="AlphaFoldDB" id="A0A1H8GQI0"/>
<proteinExistence type="predicted"/>
<reference evidence="2 3" key="1">
    <citation type="submission" date="2016-10" db="EMBL/GenBank/DDBJ databases">
        <authorList>
            <person name="de Groot N.N."/>
        </authorList>
    </citation>
    <scope>NUCLEOTIDE SEQUENCE [LARGE SCALE GENOMIC DNA]</scope>
    <source>
        <strain evidence="2 3">CGMCC 1.10238</strain>
    </source>
</reference>
<accession>A0A1H8GQI0</accession>
<gene>
    <name evidence="1" type="ORF">KP014_20600</name>
    <name evidence="2" type="ORF">SAMN04487895_101612</name>
</gene>
<dbReference type="EMBL" id="CP076607">
    <property type="protein sequence ID" value="QWU14310.1"/>
    <property type="molecule type" value="Genomic_DNA"/>
</dbReference>
<evidence type="ECO:0000313" key="4">
    <source>
        <dbReference type="Proteomes" id="UP000683429"/>
    </source>
</evidence>
<name>A0A1H8GQI0_9BACL</name>
<dbReference type="Proteomes" id="UP000683429">
    <property type="component" value="Chromosome"/>
</dbReference>
<keyword evidence="4" id="KW-1185">Reference proteome</keyword>
<evidence type="ECO:0000313" key="3">
    <source>
        <dbReference type="Proteomes" id="UP000198809"/>
    </source>
</evidence>
<evidence type="ECO:0000313" key="1">
    <source>
        <dbReference type="EMBL" id="QWU14310.1"/>
    </source>
</evidence>
<dbReference type="OrthoDB" id="2666420at2"/>
<sequence>MKFINRIKWYFEDKFWNIQHYFEVKKCKKLYPDYEDNEFNVGSLKHVWGLQSWDDLTGKSASIYTMNDIDITYDRKSKLYMLGIETHYMFKNQNGESAYLMDLLNAFTTFMDENGYSKEFQFPMFCGTPSIMNSANSIEELYTNFKIFVLGYCAVYERANKI</sequence>
<evidence type="ECO:0000313" key="2">
    <source>
        <dbReference type="EMBL" id="SEN46371.1"/>
    </source>
</evidence>
<reference evidence="1 4" key="2">
    <citation type="submission" date="2021-06" db="EMBL/GenBank/DDBJ databases">
        <title>Whole genome sequence of Paenibacillus sophorae DSM23020 for comparative genomics.</title>
        <authorList>
            <person name="Kim M.-J."/>
            <person name="Lee G."/>
            <person name="Shin J.-H."/>
        </authorList>
    </citation>
    <scope>NUCLEOTIDE SEQUENCE [LARGE SCALE GENOMIC DNA]</scope>
    <source>
        <strain evidence="1 4">DSM 23020</strain>
    </source>
</reference>
<protein>
    <submittedName>
        <fullName evidence="2">Uncharacterized protein</fullName>
    </submittedName>
</protein>
<dbReference type="EMBL" id="FODH01000001">
    <property type="protein sequence ID" value="SEN46371.1"/>
    <property type="molecule type" value="Genomic_DNA"/>
</dbReference>
<dbReference type="Proteomes" id="UP000198809">
    <property type="component" value="Unassembled WGS sequence"/>
</dbReference>
<organism evidence="2 3">
    <name type="scientific">Paenibacillus sophorae</name>
    <dbReference type="NCBI Taxonomy" id="1333845"/>
    <lineage>
        <taxon>Bacteria</taxon>
        <taxon>Bacillati</taxon>
        <taxon>Bacillota</taxon>
        <taxon>Bacilli</taxon>
        <taxon>Bacillales</taxon>
        <taxon>Paenibacillaceae</taxon>
        <taxon>Paenibacillus</taxon>
    </lineage>
</organism>